<dbReference type="GO" id="GO:0008270">
    <property type="term" value="F:zinc ion binding"/>
    <property type="evidence" value="ECO:0007669"/>
    <property type="project" value="InterPro"/>
</dbReference>
<dbReference type="GO" id="GO:0000981">
    <property type="term" value="F:DNA-binding transcription factor activity, RNA polymerase II-specific"/>
    <property type="evidence" value="ECO:0007669"/>
    <property type="project" value="InterPro"/>
</dbReference>
<dbReference type="CDD" id="cd00067">
    <property type="entry name" value="GAL4"/>
    <property type="match status" value="1"/>
</dbReference>
<sequence>MHILRPTFKQGSLSKGKACVNCRRRKIKCDGGKPICGPCAKYSTTFGDCEYTEDGISRAQILEEQISILQDRIEELERPSLPNRSRFSPSLQRPVITRRHSTPTPQISLSNTMRLGPLLSYFYSQQTSGSSLGPTNSMPTELPFIVLQALVHNFLHNASCFGFFLDTQAFHDAITSAQARNLPPVLLNVMYLWGVHLAEDARITAYEPAFLAHALRSTAGSLSGTHPRTVLHSLQASVLLAYYFIRNARFLEGRYHTSAAVSIAVSSGLHRIRAPRDDTTAALRGPDALPAPKDAWEEGEQIIAFWNVLTLNNCWAGTDGSPSNVSYGASGLKIDTPWPLDRRDYVERPHLLPLQSSGTVYNFLDDVPDNATSDAALHAKAGILFEETTKLTARYRTNGIPLNDPEYSILDRKIDGFTQRLPTVNSKGMLVVHMLAYGSTIQLHKAAALERPASHSKLLAAAQSVVGILEKTDVSNIGLIDPILAPLWTTVSLVFIAEIAHQRKQLGTTRVGDLTKSLNVVIAAMEVFAPHCRLMTVQLDAVRRAYHDAR</sequence>
<dbReference type="GO" id="GO:0003677">
    <property type="term" value="F:DNA binding"/>
    <property type="evidence" value="ECO:0007669"/>
    <property type="project" value="InterPro"/>
</dbReference>
<evidence type="ECO:0000256" key="1">
    <source>
        <dbReference type="ARBA" id="ARBA00004123"/>
    </source>
</evidence>
<dbReference type="InterPro" id="IPR036864">
    <property type="entry name" value="Zn2-C6_fun-type_DNA-bd_sf"/>
</dbReference>
<dbReference type="PANTHER" id="PTHR47338">
    <property type="entry name" value="ZN(II)2CYS6 TRANSCRIPTION FACTOR (EUROFUNG)-RELATED"/>
    <property type="match status" value="1"/>
</dbReference>
<evidence type="ECO:0000256" key="5">
    <source>
        <dbReference type="ARBA" id="ARBA00023242"/>
    </source>
</evidence>
<dbReference type="InterPro" id="IPR007219">
    <property type="entry name" value="XnlR_reg_dom"/>
</dbReference>
<dbReference type="SUPFAM" id="SSF57701">
    <property type="entry name" value="Zn2/Cys6 DNA-binding domain"/>
    <property type="match status" value="1"/>
</dbReference>
<dbReference type="EMBL" id="JARJLG010000284">
    <property type="protein sequence ID" value="KAJ7720090.1"/>
    <property type="molecule type" value="Genomic_DNA"/>
</dbReference>
<comment type="subcellular location">
    <subcellularLocation>
        <location evidence="1">Nucleus</location>
    </subcellularLocation>
</comment>
<keyword evidence="4" id="KW-0804">Transcription</keyword>
<comment type="caution">
    <text evidence="7">The sequence shown here is derived from an EMBL/GenBank/DDBJ whole genome shotgun (WGS) entry which is preliminary data.</text>
</comment>
<evidence type="ECO:0000256" key="3">
    <source>
        <dbReference type="ARBA" id="ARBA00023015"/>
    </source>
</evidence>
<dbReference type="CDD" id="cd12148">
    <property type="entry name" value="fungal_TF_MHR"/>
    <property type="match status" value="1"/>
</dbReference>
<keyword evidence="2" id="KW-0479">Metal-binding</keyword>
<dbReference type="Gene3D" id="4.10.240.10">
    <property type="entry name" value="Zn(2)-C6 fungal-type DNA-binding domain"/>
    <property type="match status" value="1"/>
</dbReference>
<dbReference type="SMART" id="SM00066">
    <property type="entry name" value="GAL4"/>
    <property type="match status" value="1"/>
</dbReference>
<keyword evidence="3" id="KW-0805">Transcription regulation</keyword>
<evidence type="ECO:0000256" key="2">
    <source>
        <dbReference type="ARBA" id="ARBA00022723"/>
    </source>
</evidence>
<dbReference type="GO" id="GO:0005634">
    <property type="term" value="C:nucleus"/>
    <property type="evidence" value="ECO:0007669"/>
    <property type="project" value="UniProtKB-SubCell"/>
</dbReference>
<evidence type="ECO:0000313" key="8">
    <source>
        <dbReference type="Proteomes" id="UP001215280"/>
    </source>
</evidence>
<feature type="domain" description="Zn(2)-C6 fungal-type" evidence="6">
    <location>
        <begin position="18"/>
        <end position="51"/>
    </location>
</feature>
<proteinExistence type="predicted"/>
<evidence type="ECO:0000256" key="4">
    <source>
        <dbReference type="ARBA" id="ARBA00023163"/>
    </source>
</evidence>
<dbReference type="Pfam" id="PF04082">
    <property type="entry name" value="Fungal_trans"/>
    <property type="match status" value="1"/>
</dbReference>
<dbReference type="Proteomes" id="UP001215280">
    <property type="component" value="Unassembled WGS sequence"/>
</dbReference>
<keyword evidence="5" id="KW-0539">Nucleus</keyword>
<name>A0AAD7HH61_9AGAR</name>
<dbReference type="GO" id="GO:0006351">
    <property type="term" value="P:DNA-templated transcription"/>
    <property type="evidence" value="ECO:0007669"/>
    <property type="project" value="InterPro"/>
</dbReference>
<dbReference type="Pfam" id="PF00172">
    <property type="entry name" value="Zn_clus"/>
    <property type="match status" value="1"/>
</dbReference>
<dbReference type="InterPro" id="IPR001138">
    <property type="entry name" value="Zn2Cys6_DnaBD"/>
</dbReference>
<dbReference type="AlphaFoldDB" id="A0AAD7HH61"/>
<organism evidence="7 8">
    <name type="scientific">Mycena maculata</name>
    <dbReference type="NCBI Taxonomy" id="230809"/>
    <lineage>
        <taxon>Eukaryota</taxon>
        <taxon>Fungi</taxon>
        <taxon>Dikarya</taxon>
        <taxon>Basidiomycota</taxon>
        <taxon>Agaricomycotina</taxon>
        <taxon>Agaricomycetes</taxon>
        <taxon>Agaricomycetidae</taxon>
        <taxon>Agaricales</taxon>
        <taxon>Marasmiineae</taxon>
        <taxon>Mycenaceae</taxon>
        <taxon>Mycena</taxon>
    </lineage>
</organism>
<dbReference type="PANTHER" id="PTHR47338:SF29">
    <property type="entry name" value="ZN(2)-C6 FUNGAL-TYPE DOMAIN-CONTAINING PROTEIN"/>
    <property type="match status" value="1"/>
</dbReference>
<keyword evidence="8" id="KW-1185">Reference proteome</keyword>
<evidence type="ECO:0000259" key="6">
    <source>
        <dbReference type="PROSITE" id="PS50048"/>
    </source>
</evidence>
<dbReference type="PROSITE" id="PS50048">
    <property type="entry name" value="ZN2_CY6_FUNGAL_2"/>
    <property type="match status" value="1"/>
</dbReference>
<protein>
    <recommendedName>
        <fullName evidence="6">Zn(2)-C6 fungal-type domain-containing protein</fullName>
    </recommendedName>
</protein>
<evidence type="ECO:0000313" key="7">
    <source>
        <dbReference type="EMBL" id="KAJ7720090.1"/>
    </source>
</evidence>
<dbReference type="InterPro" id="IPR050815">
    <property type="entry name" value="TF_fung"/>
</dbReference>
<accession>A0AAD7HH61</accession>
<reference evidence="7" key="1">
    <citation type="submission" date="2023-03" db="EMBL/GenBank/DDBJ databases">
        <title>Massive genome expansion in bonnet fungi (Mycena s.s.) driven by repeated elements and novel gene families across ecological guilds.</title>
        <authorList>
            <consortium name="Lawrence Berkeley National Laboratory"/>
            <person name="Harder C.B."/>
            <person name="Miyauchi S."/>
            <person name="Viragh M."/>
            <person name="Kuo A."/>
            <person name="Thoen E."/>
            <person name="Andreopoulos B."/>
            <person name="Lu D."/>
            <person name="Skrede I."/>
            <person name="Drula E."/>
            <person name="Henrissat B."/>
            <person name="Morin E."/>
            <person name="Kohler A."/>
            <person name="Barry K."/>
            <person name="LaButti K."/>
            <person name="Morin E."/>
            <person name="Salamov A."/>
            <person name="Lipzen A."/>
            <person name="Mereny Z."/>
            <person name="Hegedus B."/>
            <person name="Baldrian P."/>
            <person name="Stursova M."/>
            <person name="Weitz H."/>
            <person name="Taylor A."/>
            <person name="Grigoriev I.V."/>
            <person name="Nagy L.G."/>
            <person name="Martin F."/>
            <person name="Kauserud H."/>
        </authorList>
    </citation>
    <scope>NUCLEOTIDE SEQUENCE</scope>
    <source>
        <strain evidence="7">CBHHK188m</strain>
    </source>
</reference>
<gene>
    <name evidence="7" type="ORF">DFH07DRAFT_309457</name>
</gene>